<evidence type="ECO:0008006" key="3">
    <source>
        <dbReference type="Google" id="ProtNLM"/>
    </source>
</evidence>
<reference evidence="2" key="1">
    <citation type="submission" date="2018-05" db="EMBL/GenBank/DDBJ databases">
        <authorList>
            <person name="Baldwin J.R."/>
            <person name="Bharucha N."/>
            <person name="Burkhalter J.L."/>
            <person name="Bythrow A.C."/>
            <person name="Chamala R.K."/>
            <person name="Dar M."/>
            <person name="Illendula A."/>
            <person name="Kovacs C.N."/>
            <person name="Kwiecinski J.R."/>
            <person name="Pobok V.A."/>
            <person name="Ring A."/>
            <person name="Robertson J.P."/>
            <person name="Serrano K."/>
            <person name="Soni U.K."/>
            <person name="Thomas A."/>
            <person name="Wooley A."/>
            <person name="Donovan S."/>
            <person name="Schirling A.M."/>
            <person name="Varkey A.L."/>
            <person name="Beshay M."/>
            <person name="Fultang N."/>
            <person name="Pape-Zambito D.A."/>
            <person name="Garlena R.A."/>
            <person name="Russell D.A."/>
            <person name="Pope W.H."/>
            <person name="Jacobs-Sera D."/>
            <person name="Hatfull G.F."/>
        </authorList>
    </citation>
    <scope>NUCLEOTIDE SEQUENCE [LARGE SCALE GENOMIC DNA]</scope>
</reference>
<gene>
    <name evidence="1" type="primary">21</name>
    <name evidence="1" type="ORF">SEA_VISCONTI_21</name>
</gene>
<organism evidence="1 2">
    <name type="scientific">Mycobacterium phage Visconti</name>
    <dbReference type="NCBI Taxonomy" id="2250387"/>
    <lineage>
        <taxon>Viruses</taxon>
        <taxon>Duplodnaviria</taxon>
        <taxon>Heunggongvirae</taxon>
        <taxon>Uroviricota</taxon>
        <taxon>Caudoviricetes</taxon>
        <taxon>Dclasvirinae</taxon>
        <taxon>Plotvirus</taxon>
        <taxon>Plotvirus plot</taxon>
    </lineage>
</organism>
<dbReference type="EMBL" id="MH399788">
    <property type="protein sequence ID" value="AXC38601.1"/>
    <property type="molecule type" value="Genomic_DNA"/>
</dbReference>
<accession>A0A2Z5HEM6</accession>
<evidence type="ECO:0000313" key="2">
    <source>
        <dbReference type="Proteomes" id="UP000253048"/>
    </source>
</evidence>
<proteinExistence type="predicted"/>
<sequence>MSRAAVLDALRADVALGQMLVPSNILTNYSKEGPPNHLAPGPFAVIRWGGKTIDPAVNRGPRDVNIWVHIPQRQSTDYTRIDQILKRTKEIMLSLEDVAGADGAHLVSTRFLAESDDLVDPGFETITRYATFSVLSRST</sequence>
<protein>
    <recommendedName>
        <fullName evidence="3">Tail terminator</fullName>
    </recommendedName>
</protein>
<evidence type="ECO:0000313" key="1">
    <source>
        <dbReference type="EMBL" id="AXC38601.1"/>
    </source>
</evidence>
<dbReference type="Proteomes" id="UP000253048">
    <property type="component" value="Segment"/>
</dbReference>
<name>A0A2Z5HEM6_9CAUD</name>